<dbReference type="Proteomes" id="UP000251241">
    <property type="component" value="Unassembled WGS sequence"/>
</dbReference>
<reference evidence="1 2" key="1">
    <citation type="submission" date="2018-06" db="EMBL/GenBank/DDBJ databases">
        <authorList>
            <consortium name="Pathogen Informatics"/>
            <person name="Doyle S."/>
        </authorList>
    </citation>
    <scope>NUCLEOTIDE SEQUENCE [LARGE SCALE GENOMIC DNA]</scope>
    <source>
        <strain evidence="1 2">NCTC11343</strain>
    </source>
</reference>
<proteinExistence type="predicted"/>
<protein>
    <submittedName>
        <fullName evidence="1">Uncharacterized protein</fullName>
    </submittedName>
</protein>
<evidence type="ECO:0000313" key="1">
    <source>
        <dbReference type="EMBL" id="SPZ85611.1"/>
    </source>
</evidence>
<name>A0A2X2IZN4_SPHMU</name>
<dbReference type="AlphaFoldDB" id="A0A2X2IZN4"/>
<dbReference type="EMBL" id="UAUU01000008">
    <property type="protein sequence ID" value="SPZ85611.1"/>
    <property type="molecule type" value="Genomic_DNA"/>
</dbReference>
<organism evidence="1 2">
    <name type="scientific">Sphingobacterium multivorum</name>
    <dbReference type="NCBI Taxonomy" id="28454"/>
    <lineage>
        <taxon>Bacteria</taxon>
        <taxon>Pseudomonadati</taxon>
        <taxon>Bacteroidota</taxon>
        <taxon>Sphingobacteriia</taxon>
        <taxon>Sphingobacteriales</taxon>
        <taxon>Sphingobacteriaceae</taxon>
        <taxon>Sphingobacterium</taxon>
    </lineage>
</organism>
<sequence>MNFRKIFSVIVGFGTIGLMSSVFAKMQGLLFTSSLEIFASQEIAATNFSQFIIKLFCVWVSCVLSGMATTRIGGKPRENLIVGGLIILVLGWLWLSTKNPIWFWVLLILGILPCVFLGYRVTSIICKFRIK</sequence>
<evidence type="ECO:0000313" key="2">
    <source>
        <dbReference type="Proteomes" id="UP000251241"/>
    </source>
</evidence>
<dbReference type="RefSeq" id="WP_112374600.1">
    <property type="nucleotide sequence ID" value="NZ_CP069793.1"/>
</dbReference>
<accession>A0A2X2IZN4</accession>
<gene>
    <name evidence="1" type="ORF">NCTC11343_02173</name>
</gene>
<dbReference type="GeneID" id="97181069"/>